<dbReference type="PROSITE" id="PS50005">
    <property type="entry name" value="TPR"/>
    <property type="match status" value="4"/>
</dbReference>
<dbReference type="Pfam" id="PF13414">
    <property type="entry name" value="TPR_11"/>
    <property type="match status" value="1"/>
</dbReference>
<dbReference type="PANTHER" id="PTHR44809:SF1">
    <property type="entry name" value="PROTEIN O-MANNOSYL-TRANSFERASE TMTC1"/>
    <property type="match status" value="1"/>
</dbReference>
<dbReference type="Pfam" id="PF00515">
    <property type="entry name" value="TPR_1"/>
    <property type="match status" value="2"/>
</dbReference>
<dbReference type="Gene3D" id="3.40.50.150">
    <property type="entry name" value="Vaccinia Virus protein VP39"/>
    <property type="match status" value="1"/>
</dbReference>
<dbReference type="SMART" id="SM00028">
    <property type="entry name" value="TPR"/>
    <property type="match status" value="9"/>
</dbReference>
<dbReference type="EMBL" id="CP064781">
    <property type="protein sequence ID" value="QRJ65484.1"/>
    <property type="molecule type" value="Genomic_DNA"/>
</dbReference>
<evidence type="ECO:0000313" key="2">
    <source>
        <dbReference type="EMBL" id="QRJ65484.1"/>
    </source>
</evidence>
<dbReference type="InterPro" id="IPR029063">
    <property type="entry name" value="SAM-dependent_MTases_sf"/>
</dbReference>
<dbReference type="PROSITE" id="PS50293">
    <property type="entry name" value="TPR_REGION"/>
    <property type="match status" value="2"/>
</dbReference>
<dbReference type="SUPFAM" id="SSF53756">
    <property type="entry name" value="UDP-Glycosyltransferase/glycogen phosphorylase"/>
    <property type="match status" value="1"/>
</dbReference>
<proteinExistence type="predicted"/>
<sequence>MNHDVAGRWQEVFDDAVSLFQRGDLAGAEAACRNLLKQTPDDEIVLYLLAQALHRRNRPDEAAACLRRLVELNPAQSRYHNDLGVMLAAQGKWPEAEASYRLAVALDSGNADAVFNHALALLRLKRTGEARATLERLPASMAGLPDVCALRGELARAEGNAEQAVDEFRKAIALGMDTADIHVNLGLAMEDLSRGDDAFDELSRAERIDPDDAMTCFHLGNQHRARGDIETATRYYRKAIAARPDLAEAHNNLGLILQSSDDAAAAECFRRALNIAPNLDAAYTNLGSCRLKQGAMEGAIESFRKALELNPDSHEAWNNLGNVYLRLQRLDEAEHAYREALRLQPEYREADLNLGILLLLRGDLAAGWPHYESRWALPEISAKRPKFAQPEWQGEPLAQRTLLVYAEQGMGDNLQFARYLPLLKERHPQARILFWSVPPLFRLFANCAAAWGVEILPPTVDLESLAIDCHVALLSLPGRMGTTLEAIPAQVPYIVPDRQLVARWADRLGDLPGKKVGIVWASGETYAYHRFRTMRLTQLAPLFDVGGVSWVSLQKGRAEAEIAEAGWQARIVDRMGDVEDFADTAAIIANLDLVVSVDTSVPHLAGAMGVPVWLLDRFDTDWRWLLDRSDSPWYPGMRIFRQATFGEWPPVVAEAAAALGAWRGGTVPVAVESAGPAAARGAEPAGKLKLNLGCGNRKAAGFVNVDCVAACAPDLVVNLEQMPWPWEDDSVDEVKLTHVLEHLGQSPDAFLAIVRELWRVCCDGARIDIAVPHPRSDFFIGDPTHVRPITAGMLNLFNRRLNREWAAIGAANTPLGDILGVDFEVESVVHDLMPRWREALSSGRMSEAEVMQAIDDYNNVVEQTRIVWRVNKRRF</sequence>
<evidence type="ECO:0000313" key="3">
    <source>
        <dbReference type="Proteomes" id="UP000663444"/>
    </source>
</evidence>
<dbReference type="Proteomes" id="UP000663444">
    <property type="component" value="Chromosome"/>
</dbReference>
<organism evidence="2 3">
    <name type="scientific">Azospira restricta</name>
    <dbReference type="NCBI Taxonomy" id="404405"/>
    <lineage>
        <taxon>Bacteria</taxon>
        <taxon>Pseudomonadati</taxon>
        <taxon>Pseudomonadota</taxon>
        <taxon>Betaproteobacteria</taxon>
        <taxon>Rhodocyclales</taxon>
        <taxon>Rhodocyclaceae</taxon>
        <taxon>Azospira</taxon>
    </lineage>
</organism>
<dbReference type="Pfam" id="PF13432">
    <property type="entry name" value="TPR_16"/>
    <property type="match status" value="2"/>
</dbReference>
<dbReference type="InterPro" id="IPR052943">
    <property type="entry name" value="TMTC_O-mannosyl-trnsfr"/>
</dbReference>
<dbReference type="PANTHER" id="PTHR44809">
    <property type="match status" value="1"/>
</dbReference>
<dbReference type="InterPro" id="IPR019734">
    <property type="entry name" value="TPR_rpt"/>
</dbReference>
<accession>A0A974SSB3</accession>
<dbReference type="Gene3D" id="1.25.40.10">
    <property type="entry name" value="Tetratricopeptide repeat domain"/>
    <property type="match status" value="2"/>
</dbReference>
<evidence type="ECO:0000256" key="1">
    <source>
        <dbReference type="PROSITE-ProRule" id="PRU00339"/>
    </source>
</evidence>
<dbReference type="RefSeq" id="WP_203389015.1">
    <property type="nucleotide sequence ID" value="NZ_CP064781.1"/>
</dbReference>
<name>A0A974SSB3_9RHOO</name>
<dbReference type="InterPro" id="IPR011990">
    <property type="entry name" value="TPR-like_helical_dom_sf"/>
</dbReference>
<protein>
    <submittedName>
        <fullName evidence="2">Tetratricopeptide repeat protein</fullName>
    </submittedName>
</protein>
<dbReference type="KEGG" id="ares:IWH25_09230"/>
<reference evidence="2" key="1">
    <citation type="submission" date="2020-11" db="EMBL/GenBank/DDBJ databases">
        <title>Azospira restricta DSM 18626 genome sequence.</title>
        <authorList>
            <person name="Moe W.M."/>
        </authorList>
    </citation>
    <scope>NUCLEOTIDE SEQUENCE</scope>
    <source>
        <strain evidence="2">DSM 18626</strain>
    </source>
</reference>
<dbReference type="SUPFAM" id="SSF53335">
    <property type="entry name" value="S-adenosyl-L-methionine-dependent methyltransferases"/>
    <property type="match status" value="1"/>
</dbReference>
<feature type="repeat" description="TPR" evidence="1">
    <location>
        <begin position="213"/>
        <end position="246"/>
    </location>
</feature>
<dbReference type="SUPFAM" id="SSF48452">
    <property type="entry name" value="TPR-like"/>
    <property type="match status" value="2"/>
</dbReference>
<keyword evidence="3" id="KW-1185">Reference proteome</keyword>
<feature type="repeat" description="TPR" evidence="1">
    <location>
        <begin position="314"/>
        <end position="347"/>
    </location>
</feature>
<feature type="repeat" description="TPR" evidence="1">
    <location>
        <begin position="280"/>
        <end position="313"/>
    </location>
</feature>
<gene>
    <name evidence="2" type="ORF">IWH25_09230</name>
</gene>
<dbReference type="AlphaFoldDB" id="A0A974SSB3"/>
<keyword evidence="1" id="KW-0802">TPR repeat</keyword>
<feature type="repeat" description="TPR" evidence="1">
    <location>
        <begin position="179"/>
        <end position="212"/>
    </location>
</feature>
<dbReference type="Gene3D" id="3.40.50.2000">
    <property type="entry name" value="Glycogen Phosphorylase B"/>
    <property type="match status" value="1"/>
</dbReference>